<dbReference type="Proteomes" id="UP000178859">
    <property type="component" value="Unassembled WGS sequence"/>
</dbReference>
<protein>
    <submittedName>
        <fullName evidence="1">Uncharacterized protein</fullName>
    </submittedName>
</protein>
<evidence type="ECO:0000313" key="2">
    <source>
        <dbReference type="Proteomes" id="UP000178859"/>
    </source>
</evidence>
<organism evidence="1 2">
    <name type="scientific">Candidatus Daviesbacteria bacterium RIFCSPLOWO2_02_FULL_36_7</name>
    <dbReference type="NCBI Taxonomy" id="1797792"/>
    <lineage>
        <taxon>Bacteria</taxon>
        <taxon>Candidatus Daviesiibacteriota</taxon>
    </lineage>
</organism>
<reference evidence="1 2" key="1">
    <citation type="journal article" date="2016" name="Nat. Commun.">
        <title>Thousands of microbial genomes shed light on interconnected biogeochemical processes in an aquifer system.</title>
        <authorList>
            <person name="Anantharaman K."/>
            <person name="Brown C.T."/>
            <person name="Hug L.A."/>
            <person name="Sharon I."/>
            <person name="Castelle C.J."/>
            <person name="Probst A.J."/>
            <person name="Thomas B.C."/>
            <person name="Singh A."/>
            <person name="Wilkins M.J."/>
            <person name="Karaoz U."/>
            <person name="Brodie E.L."/>
            <person name="Williams K.H."/>
            <person name="Hubbard S.S."/>
            <person name="Banfield J.F."/>
        </authorList>
    </citation>
    <scope>NUCLEOTIDE SEQUENCE [LARGE SCALE GENOMIC DNA]</scope>
</reference>
<gene>
    <name evidence="1" type="ORF">A3I48_00390</name>
</gene>
<comment type="caution">
    <text evidence="1">The sequence shown here is derived from an EMBL/GenBank/DDBJ whole genome shotgun (WGS) entry which is preliminary data.</text>
</comment>
<dbReference type="EMBL" id="MFDT01000045">
    <property type="protein sequence ID" value="OGE64744.1"/>
    <property type="molecule type" value="Genomic_DNA"/>
</dbReference>
<evidence type="ECO:0000313" key="1">
    <source>
        <dbReference type="EMBL" id="OGE64744.1"/>
    </source>
</evidence>
<sequence>MYKYAYQKIDPCGQDESSIKFTLSEVEGLSNSKILSPQGSFGENIIQDSLQIRKSCEFVL</sequence>
<name>A0A1F5MH90_9BACT</name>
<accession>A0A1F5MH90</accession>
<dbReference type="AlphaFoldDB" id="A0A1F5MH90"/>
<proteinExistence type="predicted"/>